<evidence type="ECO:0000256" key="5">
    <source>
        <dbReference type="HAMAP-Rule" id="MF_02126"/>
    </source>
</evidence>
<dbReference type="NCBIfam" id="TIGR00536">
    <property type="entry name" value="hemK_fam"/>
    <property type="match status" value="1"/>
</dbReference>
<evidence type="ECO:0000313" key="8">
    <source>
        <dbReference type="EMBL" id="MFD0975956.1"/>
    </source>
</evidence>
<keyword evidence="1 5" id="KW-0489">Methyltransferase</keyword>
<dbReference type="NCBIfam" id="TIGR03534">
    <property type="entry name" value="RF_mod_PrmC"/>
    <property type="match status" value="1"/>
</dbReference>
<evidence type="ECO:0000256" key="1">
    <source>
        <dbReference type="ARBA" id="ARBA00022603"/>
    </source>
</evidence>
<feature type="binding site" evidence="5">
    <location>
        <position position="146"/>
    </location>
    <ligand>
        <name>S-adenosyl-L-methionine</name>
        <dbReference type="ChEBI" id="CHEBI:59789"/>
    </ligand>
</feature>
<evidence type="ECO:0000256" key="2">
    <source>
        <dbReference type="ARBA" id="ARBA00022679"/>
    </source>
</evidence>
<feature type="binding site" evidence="5">
    <location>
        <begin position="189"/>
        <end position="192"/>
    </location>
    <ligand>
        <name>substrate</name>
    </ligand>
</feature>
<accession>A0ABW3ID12</accession>
<comment type="caution">
    <text evidence="5">Lacks conserved residue(s) required for the propagation of feature annotation.</text>
</comment>
<feature type="domain" description="Methyltransferase small" evidence="6">
    <location>
        <begin position="108"/>
        <end position="199"/>
    </location>
</feature>
<sequence>MLLKDLKNQFIDVLQKEYPKEEVSSFFNILTEAFLKMSRLQVALEPNKSLTETELQQLEKALERLKKHEPIQYITGQTEFFGLTFKVNPAVLIPRPETEELVQWILDDIEKTGKKTLNILDIGTGSGCIAVSLAKNLPNSKVSAIDISEEALKTAQGNAQMNGVEIEFLQKDILSAASLPVKYDIIVSNPPYVRDLEKEAMHRNVLDFEPESALYVKDHDPLIFYQKISELAENSLKENGSVYFEINQYLGKETEEVLKNKNFQTQLKKDIFGVDRMLKGEKS</sequence>
<dbReference type="InterPro" id="IPR007848">
    <property type="entry name" value="Small_mtfrase_dom"/>
</dbReference>
<dbReference type="InterPro" id="IPR002052">
    <property type="entry name" value="DNA_methylase_N6_adenine_CS"/>
</dbReference>
<dbReference type="EC" id="2.1.1.297" evidence="5"/>
<dbReference type="HAMAP" id="MF_02126">
    <property type="entry name" value="RF_methyltr_PrmC"/>
    <property type="match status" value="1"/>
</dbReference>
<reference evidence="9" key="1">
    <citation type="journal article" date="2019" name="Int. J. Syst. Evol. Microbiol.">
        <title>The Global Catalogue of Microorganisms (GCM) 10K type strain sequencing project: providing services to taxonomists for standard genome sequencing and annotation.</title>
        <authorList>
            <consortium name="The Broad Institute Genomics Platform"/>
            <consortium name="The Broad Institute Genome Sequencing Center for Infectious Disease"/>
            <person name="Wu L."/>
            <person name="Ma J."/>
        </authorList>
    </citation>
    <scope>NUCLEOTIDE SEQUENCE [LARGE SCALE GENOMIC DNA]</scope>
    <source>
        <strain evidence="9">CCUG 60898</strain>
    </source>
</reference>
<evidence type="ECO:0000313" key="9">
    <source>
        <dbReference type="Proteomes" id="UP001597100"/>
    </source>
</evidence>
<dbReference type="RefSeq" id="WP_380736992.1">
    <property type="nucleotide sequence ID" value="NZ_JBHTJP010000032.1"/>
</dbReference>
<dbReference type="InterPro" id="IPR040758">
    <property type="entry name" value="PrmC_N"/>
</dbReference>
<keyword evidence="2 5" id="KW-0808">Transferase</keyword>
<proteinExistence type="inferred from homology"/>
<protein>
    <recommendedName>
        <fullName evidence="5">Release factor glutamine methyltransferase</fullName>
        <shortName evidence="5">RF MTase</shortName>
        <ecNumber evidence="5">2.1.1.297</ecNumber>
    </recommendedName>
    <alternativeName>
        <fullName evidence="5">N5-glutamine methyltransferase PrmC</fullName>
    </alternativeName>
    <alternativeName>
        <fullName evidence="5">Protein-(glutamine-N5) MTase PrmC</fullName>
    </alternativeName>
    <alternativeName>
        <fullName evidence="5">Protein-glutamine N-methyltransferase PrmC</fullName>
    </alternativeName>
</protein>
<comment type="function">
    <text evidence="5">Methylates the class 1 translation termination release factors RF1/PrfA and RF2/PrfB on the glutamine residue of the universally conserved GGQ motif.</text>
</comment>
<dbReference type="CDD" id="cd02440">
    <property type="entry name" value="AdoMet_MTases"/>
    <property type="match status" value="1"/>
</dbReference>
<dbReference type="EMBL" id="JBHTJP010000032">
    <property type="protein sequence ID" value="MFD0975956.1"/>
    <property type="molecule type" value="Genomic_DNA"/>
</dbReference>
<dbReference type="InterPro" id="IPR004556">
    <property type="entry name" value="HemK-like"/>
</dbReference>
<dbReference type="PROSITE" id="PS00092">
    <property type="entry name" value="N6_MTASE"/>
    <property type="match status" value="1"/>
</dbReference>
<dbReference type="InterPro" id="IPR029063">
    <property type="entry name" value="SAM-dependent_MTases_sf"/>
</dbReference>
<comment type="caution">
    <text evidence="8">The sequence shown here is derived from an EMBL/GenBank/DDBJ whole genome shotgun (WGS) entry which is preliminary data.</text>
</comment>
<organism evidence="8 9">
    <name type="scientific">Salinimicrobium gaetbulicola</name>
    <dbReference type="NCBI Taxonomy" id="999702"/>
    <lineage>
        <taxon>Bacteria</taxon>
        <taxon>Pseudomonadati</taxon>
        <taxon>Bacteroidota</taxon>
        <taxon>Flavobacteriia</taxon>
        <taxon>Flavobacteriales</taxon>
        <taxon>Flavobacteriaceae</taxon>
        <taxon>Salinimicrobium</taxon>
    </lineage>
</organism>
<feature type="domain" description="Release factor glutamine methyltransferase N-terminal" evidence="7">
    <location>
        <begin position="11"/>
        <end position="76"/>
    </location>
</feature>
<dbReference type="Gene3D" id="3.40.50.150">
    <property type="entry name" value="Vaccinia Virus protein VP39"/>
    <property type="match status" value="1"/>
</dbReference>
<comment type="similarity">
    <text evidence="5">Belongs to the protein N5-glutamine methyltransferase family. PrmC subfamily.</text>
</comment>
<name>A0ABW3ID12_9FLAO</name>
<dbReference type="Pfam" id="PF05175">
    <property type="entry name" value="MTS"/>
    <property type="match status" value="1"/>
</dbReference>
<evidence type="ECO:0000259" key="7">
    <source>
        <dbReference type="Pfam" id="PF17827"/>
    </source>
</evidence>
<keyword evidence="9" id="KW-1185">Reference proteome</keyword>
<evidence type="ECO:0000256" key="4">
    <source>
        <dbReference type="ARBA" id="ARBA00048391"/>
    </source>
</evidence>
<dbReference type="GO" id="GO:0032259">
    <property type="term" value="P:methylation"/>
    <property type="evidence" value="ECO:0007669"/>
    <property type="project" value="UniProtKB-KW"/>
</dbReference>
<comment type="catalytic activity">
    <reaction evidence="4 5">
        <text>L-glutaminyl-[peptide chain release factor] + S-adenosyl-L-methionine = N(5)-methyl-L-glutaminyl-[peptide chain release factor] + S-adenosyl-L-homocysteine + H(+)</text>
        <dbReference type="Rhea" id="RHEA:42896"/>
        <dbReference type="Rhea" id="RHEA-COMP:10271"/>
        <dbReference type="Rhea" id="RHEA-COMP:10272"/>
        <dbReference type="ChEBI" id="CHEBI:15378"/>
        <dbReference type="ChEBI" id="CHEBI:30011"/>
        <dbReference type="ChEBI" id="CHEBI:57856"/>
        <dbReference type="ChEBI" id="CHEBI:59789"/>
        <dbReference type="ChEBI" id="CHEBI:61891"/>
        <dbReference type="EC" id="2.1.1.297"/>
    </reaction>
</comment>
<dbReference type="PANTHER" id="PTHR18895:SF74">
    <property type="entry name" value="MTRF1L RELEASE FACTOR GLUTAMINE METHYLTRANSFERASE"/>
    <property type="match status" value="1"/>
</dbReference>
<dbReference type="Gene3D" id="1.10.8.10">
    <property type="entry name" value="DNA helicase RuvA subunit, C-terminal domain"/>
    <property type="match status" value="1"/>
</dbReference>
<evidence type="ECO:0000256" key="3">
    <source>
        <dbReference type="ARBA" id="ARBA00022691"/>
    </source>
</evidence>
<dbReference type="PANTHER" id="PTHR18895">
    <property type="entry name" value="HEMK METHYLTRANSFERASE"/>
    <property type="match status" value="1"/>
</dbReference>
<feature type="binding site" evidence="5">
    <location>
        <position position="189"/>
    </location>
    <ligand>
        <name>S-adenosyl-L-methionine</name>
        <dbReference type="ChEBI" id="CHEBI:59789"/>
    </ligand>
</feature>
<dbReference type="GO" id="GO:0102559">
    <property type="term" value="F:peptide chain release factor N(5)-glutamine methyltransferase activity"/>
    <property type="evidence" value="ECO:0007669"/>
    <property type="project" value="UniProtKB-EC"/>
</dbReference>
<evidence type="ECO:0000259" key="6">
    <source>
        <dbReference type="Pfam" id="PF05175"/>
    </source>
</evidence>
<gene>
    <name evidence="5 8" type="primary">prmC</name>
    <name evidence="8" type="ORF">ACFQ1G_04050</name>
</gene>
<dbReference type="InterPro" id="IPR050320">
    <property type="entry name" value="N5-glutamine_MTase"/>
</dbReference>
<dbReference type="InterPro" id="IPR019874">
    <property type="entry name" value="RF_methyltr_PrmC"/>
</dbReference>
<dbReference type="Proteomes" id="UP001597100">
    <property type="component" value="Unassembled WGS sequence"/>
</dbReference>
<keyword evidence="3 5" id="KW-0949">S-adenosyl-L-methionine</keyword>
<feature type="binding site" evidence="5">
    <location>
        <begin position="123"/>
        <end position="127"/>
    </location>
    <ligand>
        <name>S-adenosyl-L-methionine</name>
        <dbReference type="ChEBI" id="CHEBI:59789"/>
    </ligand>
</feature>
<dbReference type="SUPFAM" id="SSF53335">
    <property type="entry name" value="S-adenosyl-L-methionine-dependent methyltransferases"/>
    <property type="match status" value="1"/>
</dbReference>
<dbReference type="Pfam" id="PF17827">
    <property type="entry name" value="PrmC_N"/>
    <property type="match status" value="1"/>
</dbReference>